<dbReference type="AlphaFoldDB" id="A0A9R1XEE1"/>
<gene>
    <name evidence="7" type="ORF">LSAT_V11C400189210</name>
</gene>
<feature type="domain" description="ATPase AAA-type core" evidence="5">
    <location>
        <begin position="6"/>
        <end position="55"/>
    </location>
</feature>
<keyword evidence="2 4" id="KW-0547">Nucleotide-binding</keyword>
<name>A0A9R1XEE1_LACSA</name>
<organism evidence="7 8">
    <name type="scientific">Lactuca sativa</name>
    <name type="common">Garden lettuce</name>
    <dbReference type="NCBI Taxonomy" id="4236"/>
    <lineage>
        <taxon>Eukaryota</taxon>
        <taxon>Viridiplantae</taxon>
        <taxon>Streptophyta</taxon>
        <taxon>Embryophyta</taxon>
        <taxon>Tracheophyta</taxon>
        <taxon>Spermatophyta</taxon>
        <taxon>Magnoliopsida</taxon>
        <taxon>eudicotyledons</taxon>
        <taxon>Gunneridae</taxon>
        <taxon>Pentapetalae</taxon>
        <taxon>asterids</taxon>
        <taxon>campanulids</taxon>
        <taxon>Asterales</taxon>
        <taxon>Asteraceae</taxon>
        <taxon>Cichorioideae</taxon>
        <taxon>Cichorieae</taxon>
        <taxon>Lactucinae</taxon>
        <taxon>Lactuca</taxon>
    </lineage>
</organism>
<protein>
    <recommendedName>
        <fullName evidence="9">ATPase AAA-type core domain-containing protein</fullName>
    </recommendedName>
</protein>
<dbReference type="SUPFAM" id="SSF52540">
    <property type="entry name" value="P-loop containing nucleoside triphosphate hydrolases"/>
    <property type="match status" value="1"/>
</dbReference>
<dbReference type="PANTHER" id="PTHR23069">
    <property type="entry name" value="AAA DOMAIN-CONTAINING"/>
    <property type="match status" value="1"/>
</dbReference>
<dbReference type="InterPro" id="IPR027417">
    <property type="entry name" value="P-loop_NTPase"/>
</dbReference>
<accession>A0A9R1XEE1</accession>
<evidence type="ECO:0000259" key="6">
    <source>
        <dbReference type="Pfam" id="PF17862"/>
    </source>
</evidence>
<keyword evidence="8" id="KW-1185">Reference proteome</keyword>
<proteinExistence type="inferred from homology"/>
<dbReference type="Gene3D" id="3.40.50.300">
    <property type="entry name" value="P-loop containing nucleotide triphosphate hydrolases"/>
    <property type="match status" value="1"/>
</dbReference>
<evidence type="ECO:0000313" key="8">
    <source>
        <dbReference type="Proteomes" id="UP000235145"/>
    </source>
</evidence>
<dbReference type="FunFam" id="1.10.8.60:FF:000016">
    <property type="entry name" value="ATPase family AAA domain-containing protein 2B"/>
    <property type="match status" value="1"/>
</dbReference>
<dbReference type="GO" id="GO:0016887">
    <property type="term" value="F:ATP hydrolysis activity"/>
    <property type="evidence" value="ECO:0007669"/>
    <property type="project" value="InterPro"/>
</dbReference>
<reference evidence="7 8" key="1">
    <citation type="journal article" date="2017" name="Nat. Commun.">
        <title>Genome assembly with in vitro proximity ligation data and whole-genome triplication in lettuce.</title>
        <authorList>
            <person name="Reyes-Chin-Wo S."/>
            <person name="Wang Z."/>
            <person name="Yang X."/>
            <person name="Kozik A."/>
            <person name="Arikit S."/>
            <person name="Song C."/>
            <person name="Xia L."/>
            <person name="Froenicke L."/>
            <person name="Lavelle D.O."/>
            <person name="Truco M.J."/>
            <person name="Xia R."/>
            <person name="Zhu S."/>
            <person name="Xu C."/>
            <person name="Xu H."/>
            <person name="Xu X."/>
            <person name="Cox K."/>
            <person name="Korf I."/>
            <person name="Meyers B.C."/>
            <person name="Michelmore R.W."/>
        </authorList>
    </citation>
    <scope>NUCLEOTIDE SEQUENCE [LARGE SCALE GENOMIC DNA]</scope>
    <source>
        <strain evidence="8">cv. Salinas</strain>
        <tissue evidence="7">Seedlings</tissue>
    </source>
</reference>
<dbReference type="PANTHER" id="PTHR23069:SF0">
    <property type="entry name" value="TAT-BINDING HOMOLOG 7"/>
    <property type="match status" value="1"/>
</dbReference>
<evidence type="ECO:0000256" key="4">
    <source>
        <dbReference type="RuleBase" id="RU003651"/>
    </source>
</evidence>
<evidence type="ECO:0000256" key="3">
    <source>
        <dbReference type="ARBA" id="ARBA00022840"/>
    </source>
</evidence>
<keyword evidence="3 4" id="KW-0067">ATP-binding</keyword>
<dbReference type="GO" id="GO:0005524">
    <property type="term" value="F:ATP binding"/>
    <property type="evidence" value="ECO:0007669"/>
    <property type="project" value="UniProtKB-KW"/>
</dbReference>
<dbReference type="Pfam" id="PF00004">
    <property type="entry name" value="AAA"/>
    <property type="match status" value="1"/>
</dbReference>
<dbReference type="Proteomes" id="UP000235145">
    <property type="component" value="Unassembled WGS sequence"/>
</dbReference>
<dbReference type="InterPro" id="IPR003959">
    <property type="entry name" value="ATPase_AAA_core"/>
</dbReference>
<sequence length="312" mass="34558">MLNKIHNSIVSTLLALMDGLDSRGQVVLIGATNRIDAIDGALRRPGRCDHEFTFQLPGLDARVEILDIHTRKWKQPPVKELKLELVASCVGYCGADLKALCTEAAIHAFCEKYPQVYTSDDKFLIYVESIEVEKKHFMEAMSAITPAAHRGSVVHSRPFLLIVSPCLQSHLQNAMRVISDIFPVLEISYESSKFLMVVSGFALPLVYRPGLLLCGIEGVGLDHLGPSILHELENFHVHALGLSSLLSDPSAKTPKEALVQVILITHIPAYILLCNLYAHGTPCYHYMCPKHGNTPHDNDETTLAESMHNIYT</sequence>
<dbReference type="Pfam" id="PF17862">
    <property type="entry name" value="AAA_lid_3"/>
    <property type="match status" value="1"/>
</dbReference>
<dbReference type="InterPro" id="IPR003960">
    <property type="entry name" value="ATPase_AAA_CS"/>
</dbReference>
<dbReference type="InterPro" id="IPR041569">
    <property type="entry name" value="AAA_lid_3"/>
</dbReference>
<evidence type="ECO:0000313" key="7">
    <source>
        <dbReference type="EMBL" id="KAJ0211405.1"/>
    </source>
</evidence>
<dbReference type="EMBL" id="NBSK02000004">
    <property type="protein sequence ID" value="KAJ0211405.1"/>
    <property type="molecule type" value="Genomic_DNA"/>
</dbReference>
<feature type="domain" description="AAA ATPase AAA+ lid" evidence="6">
    <location>
        <begin position="84"/>
        <end position="111"/>
    </location>
</feature>
<comment type="caution">
    <text evidence="7">The sequence shown here is derived from an EMBL/GenBank/DDBJ whole genome shotgun (WGS) entry which is preliminary data.</text>
</comment>
<dbReference type="Gene3D" id="1.10.8.60">
    <property type="match status" value="1"/>
</dbReference>
<evidence type="ECO:0000256" key="2">
    <source>
        <dbReference type="ARBA" id="ARBA00022741"/>
    </source>
</evidence>
<dbReference type="PROSITE" id="PS00674">
    <property type="entry name" value="AAA"/>
    <property type="match status" value="1"/>
</dbReference>
<evidence type="ECO:0000259" key="5">
    <source>
        <dbReference type="Pfam" id="PF00004"/>
    </source>
</evidence>
<evidence type="ECO:0008006" key="9">
    <source>
        <dbReference type="Google" id="ProtNLM"/>
    </source>
</evidence>
<comment type="similarity">
    <text evidence="1 4">Belongs to the AAA ATPase family.</text>
</comment>
<dbReference type="InterPro" id="IPR045199">
    <property type="entry name" value="ATAD2-like"/>
</dbReference>
<evidence type="ECO:0000256" key="1">
    <source>
        <dbReference type="ARBA" id="ARBA00006914"/>
    </source>
</evidence>